<evidence type="ECO:0000313" key="6">
    <source>
        <dbReference type="Ensembl" id="ENSSFAP00005056598.1"/>
    </source>
</evidence>
<accession>A0A672JQG8</accession>
<keyword evidence="7" id="KW-1185">Reference proteome</keyword>
<protein>
    <recommendedName>
        <fullName evidence="8">Tyrosine-protein phosphatase domain-containing protein</fullName>
    </recommendedName>
</protein>
<feature type="domain" description="Tyrosine-protein phosphatase" evidence="4">
    <location>
        <begin position="36"/>
        <end position="96"/>
    </location>
</feature>
<keyword evidence="2" id="KW-0472">Membrane</keyword>
<dbReference type="PANTHER" id="PTHR46957:SF10">
    <property type="entry name" value="PROTEIN TYROSINE PHOSPHATASE, RECEPTOR TYPE, H"/>
    <property type="match status" value="1"/>
</dbReference>
<evidence type="ECO:0000256" key="3">
    <source>
        <dbReference type="ARBA" id="ARBA00023180"/>
    </source>
</evidence>
<evidence type="ECO:0000259" key="4">
    <source>
        <dbReference type="PROSITE" id="PS50055"/>
    </source>
</evidence>
<dbReference type="PROSITE" id="PS50056">
    <property type="entry name" value="TYR_PHOSPHATASE_2"/>
    <property type="match status" value="1"/>
</dbReference>
<dbReference type="InterPro" id="IPR000242">
    <property type="entry name" value="PTP_cat"/>
</dbReference>
<name>A0A672JQG8_SALFA</name>
<dbReference type="GO" id="GO:0004725">
    <property type="term" value="F:protein tyrosine phosphatase activity"/>
    <property type="evidence" value="ECO:0007669"/>
    <property type="project" value="InterPro"/>
</dbReference>
<sequence length="122" mass="13958">MYRQPLQNNGSAQVLKHPEKKVHKLPLTPLGLFSLCVSAGVGRTGTIIALDVLLQQLENEQAVDINAFVHRMRLNRPYMVQTESQYVFLHQCIADSQKRAEEHIYENPDMIYVNAAELQDLR</sequence>
<dbReference type="PROSITE" id="PS50055">
    <property type="entry name" value="TYR_PHOSPHATASE_PTP"/>
    <property type="match status" value="1"/>
</dbReference>
<keyword evidence="2" id="KW-1133">Transmembrane helix</keyword>
<proteinExistence type="predicted"/>
<dbReference type="InterPro" id="IPR050713">
    <property type="entry name" value="RTP_Phos/Ushers"/>
</dbReference>
<dbReference type="PANTHER" id="PTHR46957">
    <property type="entry name" value="CYTOKINE RECEPTOR"/>
    <property type="match status" value="1"/>
</dbReference>
<evidence type="ECO:0008006" key="8">
    <source>
        <dbReference type="Google" id="ProtNLM"/>
    </source>
</evidence>
<reference evidence="6" key="3">
    <citation type="submission" date="2025-09" db="UniProtKB">
        <authorList>
            <consortium name="Ensembl"/>
        </authorList>
    </citation>
    <scope>IDENTIFICATION</scope>
</reference>
<dbReference type="GO" id="GO:0043235">
    <property type="term" value="C:receptor complex"/>
    <property type="evidence" value="ECO:0007669"/>
    <property type="project" value="TreeGrafter"/>
</dbReference>
<evidence type="ECO:0000256" key="1">
    <source>
        <dbReference type="ARBA" id="ARBA00022692"/>
    </source>
</evidence>
<dbReference type="SMART" id="SM00404">
    <property type="entry name" value="PTPc_motif"/>
    <property type="match status" value="1"/>
</dbReference>
<reference evidence="6" key="2">
    <citation type="submission" date="2025-08" db="UniProtKB">
        <authorList>
            <consortium name="Ensembl"/>
        </authorList>
    </citation>
    <scope>IDENTIFICATION</scope>
</reference>
<keyword evidence="1" id="KW-0812">Transmembrane</keyword>
<dbReference type="SUPFAM" id="SSF52799">
    <property type="entry name" value="(Phosphotyrosine protein) phosphatases II"/>
    <property type="match status" value="1"/>
</dbReference>
<evidence type="ECO:0000313" key="7">
    <source>
        <dbReference type="Proteomes" id="UP000472267"/>
    </source>
</evidence>
<feature type="domain" description="Tyrosine specific protein phosphatases" evidence="5">
    <location>
        <begin position="38"/>
        <end position="87"/>
    </location>
</feature>
<dbReference type="Gene3D" id="3.90.190.10">
    <property type="entry name" value="Protein tyrosine phosphatase superfamily"/>
    <property type="match status" value="1"/>
</dbReference>
<organism evidence="6 7">
    <name type="scientific">Salarias fasciatus</name>
    <name type="common">Jewelled blenny</name>
    <name type="synonym">Blennius fasciatus</name>
    <dbReference type="NCBI Taxonomy" id="181472"/>
    <lineage>
        <taxon>Eukaryota</taxon>
        <taxon>Metazoa</taxon>
        <taxon>Chordata</taxon>
        <taxon>Craniata</taxon>
        <taxon>Vertebrata</taxon>
        <taxon>Euteleostomi</taxon>
        <taxon>Actinopterygii</taxon>
        <taxon>Neopterygii</taxon>
        <taxon>Teleostei</taxon>
        <taxon>Neoteleostei</taxon>
        <taxon>Acanthomorphata</taxon>
        <taxon>Ovalentaria</taxon>
        <taxon>Blenniimorphae</taxon>
        <taxon>Blenniiformes</taxon>
        <taxon>Blennioidei</taxon>
        <taxon>Blenniidae</taxon>
        <taxon>Salariinae</taxon>
        <taxon>Salarias</taxon>
    </lineage>
</organism>
<reference evidence="6" key="1">
    <citation type="submission" date="2019-06" db="EMBL/GenBank/DDBJ databases">
        <authorList>
            <consortium name="Wellcome Sanger Institute Data Sharing"/>
        </authorList>
    </citation>
    <scope>NUCLEOTIDE SEQUENCE [LARGE SCALE GENOMIC DNA]</scope>
</reference>
<dbReference type="InParanoid" id="A0A672JQG8"/>
<dbReference type="InterPro" id="IPR000387">
    <property type="entry name" value="Tyr_Pase_dom"/>
</dbReference>
<evidence type="ECO:0000259" key="5">
    <source>
        <dbReference type="PROSITE" id="PS50056"/>
    </source>
</evidence>
<evidence type="ECO:0000256" key="2">
    <source>
        <dbReference type="ARBA" id="ARBA00022989"/>
    </source>
</evidence>
<dbReference type="AlphaFoldDB" id="A0A672JQG8"/>
<dbReference type="InterPro" id="IPR029021">
    <property type="entry name" value="Prot-tyrosine_phosphatase-like"/>
</dbReference>
<dbReference type="Ensembl" id="ENSSFAT00005058316.1">
    <property type="protein sequence ID" value="ENSSFAP00005056598.1"/>
    <property type="gene ID" value="ENSSFAG00005026750.1"/>
</dbReference>
<dbReference type="Pfam" id="PF00102">
    <property type="entry name" value="Y_phosphatase"/>
    <property type="match status" value="1"/>
</dbReference>
<keyword evidence="3" id="KW-0325">Glycoprotein</keyword>
<dbReference type="PRINTS" id="PR00700">
    <property type="entry name" value="PRTYPHPHTASE"/>
</dbReference>
<dbReference type="Proteomes" id="UP000472267">
    <property type="component" value="Chromosome 8"/>
</dbReference>
<dbReference type="InterPro" id="IPR003595">
    <property type="entry name" value="Tyr_Pase_cat"/>
</dbReference>